<organism evidence="1">
    <name type="scientific">uncultured Caudovirales phage</name>
    <dbReference type="NCBI Taxonomy" id="2100421"/>
    <lineage>
        <taxon>Viruses</taxon>
        <taxon>Duplodnaviria</taxon>
        <taxon>Heunggongvirae</taxon>
        <taxon>Uroviricota</taxon>
        <taxon>Caudoviricetes</taxon>
        <taxon>Peduoviridae</taxon>
        <taxon>Maltschvirus</taxon>
        <taxon>Maltschvirus maltsch</taxon>
    </lineage>
</organism>
<sequence length="73" mass="8497">MKKMIHEVVEQSGNNYQLWAELSECARPEGYKTLKFYSMYTGAKDPEVPWNKGQFFLPPESLKNLKELLEGVE</sequence>
<proteinExistence type="predicted"/>
<name>A0A6J5LC92_9CAUD</name>
<protein>
    <submittedName>
        <fullName evidence="1">Uncharacterized protein</fullName>
    </submittedName>
</protein>
<accession>A0A6J5LC92</accession>
<gene>
    <name evidence="1" type="ORF">UFOVP112_417</name>
</gene>
<evidence type="ECO:0000313" key="1">
    <source>
        <dbReference type="EMBL" id="CAB4129319.1"/>
    </source>
</evidence>
<reference evidence="1" key="1">
    <citation type="submission" date="2020-04" db="EMBL/GenBank/DDBJ databases">
        <authorList>
            <person name="Chiriac C."/>
            <person name="Salcher M."/>
            <person name="Ghai R."/>
            <person name="Kavagutti S V."/>
        </authorList>
    </citation>
    <scope>NUCLEOTIDE SEQUENCE</scope>
</reference>
<dbReference type="EMBL" id="LR796233">
    <property type="protein sequence ID" value="CAB4129319.1"/>
    <property type="molecule type" value="Genomic_DNA"/>
</dbReference>